<protein>
    <recommendedName>
        <fullName evidence="3">BZIP domain-containing protein</fullName>
    </recommendedName>
</protein>
<sequence>MSTRDGCDILLEVAEKASLAMTANSEPPNYTMHPPNASNYRGELQDQGPTTLAPSTSESFLPVSSPYSFSTEVGRTTGLGVPSSYLPVSSHGVYSMGMRNDTTSQARSIDRINEDDSYVPSYIPSVPSTSINMAPARDLLTSSRTTNGNANSTINETQENYNDAADDDGLYSDEAREAMIRDRIRRERNREYARQSRARKRKEIEALHEFESTLRESLTKAERQVCTLQEGYAKVQQELEETRQACSLLEQEHAKLRERITRSEYDNSRLNAWIDKHIIQNGYLLPSAPPPPSSFI</sequence>
<dbReference type="GO" id="GO:0000978">
    <property type="term" value="F:RNA polymerase II cis-regulatory region sequence-specific DNA binding"/>
    <property type="evidence" value="ECO:0007669"/>
    <property type="project" value="TreeGrafter"/>
</dbReference>
<feature type="compositionally biased region" description="Polar residues" evidence="2">
    <location>
        <begin position="142"/>
        <end position="161"/>
    </location>
</feature>
<dbReference type="SMART" id="SM00338">
    <property type="entry name" value="BRLZ"/>
    <property type="match status" value="1"/>
</dbReference>
<dbReference type="PANTHER" id="PTHR23351">
    <property type="entry name" value="FOS TRANSCRIPTION FACTOR-RELATED"/>
    <property type="match status" value="1"/>
</dbReference>
<dbReference type="PANTHER" id="PTHR23351:SF25">
    <property type="entry name" value="FOS-RELATED ANTIGEN 2"/>
    <property type="match status" value="1"/>
</dbReference>
<reference evidence="4" key="1">
    <citation type="submission" date="2021-01" db="EMBL/GenBank/DDBJ databases">
        <authorList>
            <person name="Corre E."/>
            <person name="Pelletier E."/>
            <person name="Niang G."/>
            <person name="Scheremetjew M."/>
            <person name="Finn R."/>
            <person name="Kale V."/>
            <person name="Holt S."/>
            <person name="Cochrane G."/>
            <person name="Meng A."/>
            <person name="Brown T."/>
            <person name="Cohen L."/>
        </authorList>
    </citation>
    <scope>NUCLEOTIDE SEQUENCE</scope>
    <source>
        <strain evidence="4">CCMP1510</strain>
    </source>
</reference>
<dbReference type="InterPro" id="IPR000837">
    <property type="entry name" value="AP-1"/>
</dbReference>
<keyword evidence="1" id="KW-0175">Coiled coil</keyword>
<evidence type="ECO:0000256" key="1">
    <source>
        <dbReference type="SAM" id="Coils"/>
    </source>
</evidence>
<gene>
    <name evidence="4" type="ORF">ALAG00032_LOCUS13201</name>
</gene>
<feature type="compositionally biased region" description="Polar residues" evidence="2">
    <location>
        <begin position="47"/>
        <end position="59"/>
    </location>
</feature>
<evidence type="ECO:0000313" key="4">
    <source>
        <dbReference type="EMBL" id="CAE0372417.1"/>
    </source>
</evidence>
<feature type="coiled-coil region" evidence="1">
    <location>
        <begin position="232"/>
        <end position="259"/>
    </location>
</feature>
<dbReference type="GO" id="GO:0000981">
    <property type="term" value="F:DNA-binding transcription factor activity, RNA polymerase II-specific"/>
    <property type="evidence" value="ECO:0007669"/>
    <property type="project" value="TreeGrafter"/>
</dbReference>
<dbReference type="InterPro" id="IPR004827">
    <property type="entry name" value="bZIP"/>
</dbReference>
<dbReference type="AlphaFoldDB" id="A0A7S3K1Z1"/>
<name>A0A7S3K1Z1_9STRA</name>
<feature type="region of interest" description="Disordered" evidence="2">
    <location>
        <begin position="24"/>
        <end position="59"/>
    </location>
</feature>
<dbReference type="GO" id="GO:0005634">
    <property type="term" value="C:nucleus"/>
    <property type="evidence" value="ECO:0007669"/>
    <property type="project" value="TreeGrafter"/>
</dbReference>
<proteinExistence type="predicted"/>
<accession>A0A7S3K1Z1</accession>
<dbReference type="EMBL" id="HBIJ01020165">
    <property type="protein sequence ID" value="CAE0372417.1"/>
    <property type="molecule type" value="Transcribed_RNA"/>
</dbReference>
<feature type="region of interest" description="Disordered" evidence="2">
    <location>
        <begin position="142"/>
        <end position="168"/>
    </location>
</feature>
<organism evidence="4">
    <name type="scientific">Aureoumbra lagunensis</name>
    <dbReference type="NCBI Taxonomy" id="44058"/>
    <lineage>
        <taxon>Eukaryota</taxon>
        <taxon>Sar</taxon>
        <taxon>Stramenopiles</taxon>
        <taxon>Ochrophyta</taxon>
        <taxon>Pelagophyceae</taxon>
        <taxon>Pelagomonadales</taxon>
        <taxon>Aureoumbra</taxon>
    </lineage>
</organism>
<feature type="domain" description="BZIP" evidence="3">
    <location>
        <begin position="177"/>
        <end position="241"/>
    </location>
</feature>
<evidence type="ECO:0000259" key="3">
    <source>
        <dbReference type="SMART" id="SM00338"/>
    </source>
</evidence>
<evidence type="ECO:0000256" key="2">
    <source>
        <dbReference type="SAM" id="MobiDB-lite"/>
    </source>
</evidence>